<dbReference type="GO" id="GO:0051213">
    <property type="term" value="F:dioxygenase activity"/>
    <property type="evidence" value="ECO:0007669"/>
    <property type="project" value="UniProtKB-KW"/>
</dbReference>
<organism evidence="4 5">
    <name type="scientific">Ramularia collo-cygni</name>
    <dbReference type="NCBI Taxonomy" id="112498"/>
    <lineage>
        <taxon>Eukaryota</taxon>
        <taxon>Fungi</taxon>
        <taxon>Dikarya</taxon>
        <taxon>Ascomycota</taxon>
        <taxon>Pezizomycotina</taxon>
        <taxon>Dothideomycetes</taxon>
        <taxon>Dothideomycetidae</taxon>
        <taxon>Mycosphaerellales</taxon>
        <taxon>Mycosphaerellaceae</taxon>
        <taxon>Ramularia</taxon>
    </lineage>
</organism>
<sequence>MGGFALADLAIAVFKAGGLGFIGSDGNLTNLAAELTKVEEALDRHNDLLPIGVGILLFAMKMPAVLEVIQRFRPRIVWLFAARSIHDYTTWAEEVRRVSPNSQVWVQIGSVDGALHIAKDVKPDTMCIQGIDAGGHGYEQGAGIISLLPEVVDTLAIAGYSHIPLVAAGGIVEGRAAAAALTLGAQGVVMGTRFLAASETNVHPEYRRAILGAKDGGQCTVRSKLFDELRGPNAWPQPYDGRSFRIQSFKEHAKGVHIDEIRERHSEAIKEDSRGFAADLSGRAATWAGTGVGLVKIEQSAGDIVESVRHGILVALEAARSRL</sequence>
<keyword evidence="5" id="KW-1185">Reference proteome</keyword>
<proteinExistence type="predicted"/>
<keyword evidence="1" id="KW-0285">Flavoprotein</keyword>
<dbReference type="Proteomes" id="UP000225277">
    <property type="component" value="Unassembled WGS sequence"/>
</dbReference>
<reference evidence="4 5" key="1">
    <citation type="submission" date="2016-03" db="EMBL/GenBank/DDBJ databases">
        <authorList>
            <person name="Ploux O."/>
        </authorList>
    </citation>
    <scope>NUCLEOTIDE SEQUENCE [LARGE SCALE GENOMIC DNA]</scope>
    <source>
        <strain evidence="4 5">URUG2</strain>
    </source>
</reference>
<dbReference type="AlphaFoldDB" id="A0A2D3UXJ6"/>
<evidence type="ECO:0000256" key="3">
    <source>
        <dbReference type="ARBA" id="ARBA00023002"/>
    </source>
</evidence>
<keyword evidence="2" id="KW-0288">FMN</keyword>
<keyword evidence="4" id="KW-0223">Dioxygenase</keyword>
<dbReference type="Pfam" id="PF03060">
    <property type="entry name" value="NMO"/>
    <property type="match status" value="1"/>
</dbReference>
<dbReference type="RefSeq" id="XP_023624780.1">
    <property type="nucleotide sequence ID" value="XM_023769012.1"/>
</dbReference>
<dbReference type="STRING" id="112498.A0A2D3UXJ6"/>
<evidence type="ECO:0000313" key="5">
    <source>
        <dbReference type="Proteomes" id="UP000225277"/>
    </source>
</evidence>
<evidence type="ECO:0000256" key="1">
    <source>
        <dbReference type="ARBA" id="ARBA00022630"/>
    </source>
</evidence>
<evidence type="ECO:0000313" key="4">
    <source>
        <dbReference type="EMBL" id="CZT17890.1"/>
    </source>
</evidence>
<dbReference type="CDD" id="cd04730">
    <property type="entry name" value="NPD_like"/>
    <property type="match status" value="1"/>
</dbReference>
<keyword evidence="3" id="KW-0560">Oxidoreductase</keyword>
<dbReference type="Gene3D" id="3.20.20.70">
    <property type="entry name" value="Aldolase class I"/>
    <property type="match status" value="1"/>
</dbReference>
<dbReference type="OrthoDB" id="2349068at2759"/>
<dbReference type="GeneID" id="35598923"/>
<accession>A0A2D3UXJ6</accession>
<evidence type="ECO:0000256" key="2">
    <source>
        <dbReference type="ARBA" id="ARBA00022643"/>
    </source>
</evidence>
<gene>
    <name evidence="4" type="ORF">RCC_03727</name>
</gene>
<name>A0A2D3UXJ6_9PEZI</name>
<dbReference type="PANTHER" id="PTHR32332">
    <property type="entry name" value="2-NITROPROPANE DIOXYGENASE"/>
    <property type="match status" value="1"/>
</dbReference>
<protein>
    <submittedName>
        <fullName evidence="4">Related to FMN-dependent 2-nitropropane dioxygenase</fullName>
    </submittedName>
</protein>
<dbReference type="InterPro" id="IPR013785">
    <property type="entry name" value="Aldolase_TIM"/>
</dbReference>
<dbReference type="PANTHER" id="PTHR32332:SF34">
    <property type="entry name" value="2-NITROPROPANE DIOXYGENASE FAMILY, PUTATIVE-RELATED"/>
    <property type="match status" value="1"/>
</dbReference>
<dbReference type="InterPro" id="IPR004136">
    <property type="entry name" value="NMO"/>
</dbReference>
<dbReference type="GO" id="GO:0018580">
    <property type="term" value="F:nitronate monooxygenase activity"/>
    <property type="evidence" value="ECO:0007669"/>
    <property type="project" value="InterPro"/>
</dbReference>
<dbReference type="SUPFAM" id="SSF51412">
    <property type="entry name" value="Inosine monophosphate dehydrogenase (IMPDH)"/>
    <property type="match status" value="1"/>
</dbReference>
<dbReference type="EMBL" id="FJUY01000005">
    <property type="protein sequence ID" value="CZT17890.1"/>
    <property type="molecule type" value="Genomic_DNA"/>
</dbReference>